<dbReference type="EMBL" id="CM043801">
    <property type="protein sequence ID" value="KAI4809285.1"/>
    <property type="molecule type" value="Genomic_DNA"/>
</dbReference>
<evidence type="ECO:0000313" key="1">
    <source>
        <dbReference type="EMBL" id="KAI4809285.1"/>
    </source>
</evidence>
<protein>
    <submittedName>
        <fullName evidence="1">Uncharacterized protein</fullName>
    </submittedName>
</protein>
<evidence type="ECO:0000313" key="2">
    <source>
        <dbReference type="Proteomes" id="UP001057452"/>
    </source>
</evidence>
<dbReference type="Proteomes" id="UP001057452">
    <property type="component" value="Chromosome 17"/>
</dbReference>
<sequence>MPPKKSVRGRGKGKAQSKIDFGPPIQGEEPTVNAITMADGNAGNAEDEITRNLPILEAIKDLKTDFSIRQDGVLAAIAGMRKEVGECMERVDNAELRISGTEDTIIHLQLKVQSLESKNKVMEDKVIDLEARSRSSNLRLVNMPEKAEGDDACLFLEKWIPEALDIPLAKLEANPGPVRFYPDLAAGIHKKQKEFDAVRQKLRTMGIRYGMLLPAKLLVTYKDKTQTLETPADVEAFIRRTEEEIPGSNRAMRPKKWLACSIAPVSTSYKERGI</sequence>
<accession>A0ACB9W8Z3</accession>
<name>A0ACB9W8Z3_CHAAC</name>
<organism evidence="1 2">
    <name type="scientific">Chaenocephalus aceratus</name>
    <name type="common">Blackfin icefish</name>
    <name type="synonym">Chaenichthys aceratus</name>
    <dbReference type="NCBI Taxonomy" id="36190"/>
    <lineage>
        <taxon>Eukaryota</taxon>
        <taxon>Metazoa</taxon>
        <taxon>Chordata</taxon>
        <taxon>Craniata</taxon>
        <taxon>Vertebrata</taxon>
        <taxon>Euteleostomi</taxon>
        <taxon>Actinopterygii</taxon>
        <taxon>Neopterygii</taxon>
        <taxon>Teleostei</taxon>
        <taxon>Neoteleostei</taxon>
        <taxon>Acanthomorphata</taxon>
        <taxon>Eupercaria</taxon>
        <taxon>Perciformes</taxon>
        <taxon>Notothenioidei</taxon>
        <taxon>Channichthyidae</taxon>
        <taxon>Chaenocephalus</taxon>
    </lineage>
</organism>
<keyword evidence="2" id="KW-1185">Reference proteome</keyword>
<reference evidence="1" key="1">
    <citation type="submission" date="2022-05" db="EMBL/GenBank/DDBJ databases">
        <title>Chromosome-level genome of Chaenocephalus aceratus.</title>
        <authorList>
            <person name="Park H."/>
        </authorList>
    </citation>
    <scope>NUCLEOTIDE SEQUENCE</scope>
    <source>
        <strain evidence="1">KU_202001</strain>
    </source>
</reference>
<gene>
    <name evidence="1" type="ORF">KUCAC02_018185</name>
</gene>
<comment type="caution">
    <text evidence="1">The sequence shown here is derived from an EMBL/GenBank/DDBJ whole genome shotgun (WGS) entry which is preliminary data.</text>
</comment>
<proteinExistence type="predicted"/>